<dbReference type="GO" id="GO:0006886">
    <property type="term" value="P:intracellular protein transport"/>
    <property type="evidence" value="ECO:0007669"/>
    <property type="project" value="TreeGrafter"/>
</dbReference>
<dbReference type="EMBL" id="MBFR01000214">
    <property type="protein sequence ID" value="PVU91221.1"/>
    <property type="molecule type" value="Genomic_DNA"/>
</dbReference>
<feature type="binding site" evidence="3">
    <location>
        <position position="77"/>
    </location>
    <ligand>
        <name>GTP</name>
        <dbReference type="ChEBI" id="CHEBI:37565"/>
    </ligand>
</feature>
<dbReference type="SUPFAM" id="SSF52540">
    <property type="entry name" value="P-loop containing nucleoside triphosphate hydrolases"/>
    <property type="match status" value="1"/>
</dbReference>
<evidence type="ECO:0000256" key="4">
    <source>
        <dbReference type="PIRSR" id="PIRSR606689-2"/>
    </source>
</evidence>
<dbReference type="PANTHER" id="PTHR45909:SF1">
    <property type="entry name" value="ADP-RIBOSYLATION FACTOR-RELATED PROTEIN 1"/>
    <property type="match status" value="1"/>
</dbReference>
<dbReference type="GO" id="GO:0043001">
    <property type="term" value="P:Golgi to plasma membrane protein transport"/>
    <property type="evidence" value="ECO:0007669"/>
    <property type="project" value="TreeGrafter"/>
</dbReference>
<dbReference type="Gene3D" id="3.40.50.300">
    <property type="entry name" value="P-loop containing nucleotide triphosphate hydrolases"/>
    <property type="match status" value="1"/>
</dbReference>
<keyword evidence="6" id="KW-1185">Reference proteome</keyword>
<dbReference type="AlphaFoldDB" id="A0A2T9YFU8"/>
<dbReference type="InterPro" id="IPR027417">
    <property type="entry name" value="P-loop_NTPase"/>
</dbReference>
<dbReference type="GO" id="GO:0005525">
    <property type="term" value="F:GTP binding"/>
    <property type="evidence" value="ECO:0007669"/>
    <property type="project" value="UniProtKB-KW"/>
</dbReference>
<comment type="caution">
    <text evidence="5">The sequence shown here is derived from an EMBL/GenBank/DDBJ whole genome shotgun (WGS) entry which is preliminary data.</text>
</comment>
<dbReference type="SMART" id="SM00178">
    <property type="entry name" value="SAR"/>
    <property type="match status" value="1"/>
</dbReference>
<protein>
    <submittedName>
        <fullName evidence="5">Uncharacterized protein</fullName>
    </submittedName>
</protein>
<keyword evidence="1 3" id="KW-0547">Nucleotide-binding</keyword>
<dbReference type="InterPro" id="IPR024156">
    <property type="entry name" value="Small_GTPase_ARF"/>
</dbReference>
<name>A0A2T9YFU8_9FUNG</name>
<proteinExistence type="predicted"/>
<dbReference type="Pfam" id="PF00025">
    <property type="entry name" value="Arf"/>
    <property type="match status" value="1"/>
</dbReference>
<dbReference type="GO" id="GO:0034067">
    <property type="term" value="P:protein localization to Golgi apparatus"/>
    <property type="evidence" value="ECO:0007669"/>
    <property type="project" value="TreeGrafter"/>
</dbReference>
<sequence>MLSLAKGFYNYLNQKEEYTVLILGLADSGKTFISEQIKEIYTGLPALNSDTIQPTIGVNIRKININKIQLKFIDLGGDEQLRDIWEAYYSPCNGILFVVDLAKPESINQTFEVFKNILSAPELSSLPVSILGNRAETENAFPLYQLKENLNKLLDIIEDRDCRVFQISNQLEIELPRAISWIYHRMLDNKLSHPPIMINT</sequence>
<evidence type="ECO:0000313" key="6">
    <source>
        <dbReference type="Proteomes" id="UP000245383"/>
    </source>
</evidence>
<feature type="binding site" evidence="3">
    <location>
        <begin position="133"/>
        <end position="136"/>
    </location>
    <ligand>
        <name>GTP</name>
        <dbReference type="ChEBI" id="CHEBI:37565"/>
    </ligand>
</feature>
<feature type="binding site" evidence="3">
    <location>
        <begin position="24"/>
        <end position="31"/>
    </location>
    <ligand>
        <name>GTP</name>
        <dbReference type="ChEBI" id="CHEBI:37565"/>
    </ligand>
</feature>
<dbReference type="GO" id="GO:0003924">
    <property type="term" value="F:GTPase activity"/>
    <property type="evidence" value="ECO:0007669"/>
    <property type="project" value="InterPro"/>
</dbReference>
<keyword evidence="2 3" id="KW-0342">GTP-binding</keyword>
<dbReference type="InterPro" id="IPR006689">
    <property type="entry name" value="Small_GTPase_ARF/SAR"/>
</dbReference>
<evidence type="ECO:0000256" key="2">
    <source>
        <dbReference type="ARBA" id="ARBA00023134"/>
    </source>
</evidence>
<dbReference type="GO" id="GO:0046872">
    <property type="term" value="F:metal ion binding"/>
    <property type="evidence" value="ECO:0007669"/>
    <property type="project" value="UniProtKB-KW"/>
</dbReference>
<gene>
    <name evidence="5" type="ORF">BB561_004506</name>
</gene>
<dbReference type="PROSITE" id="PS51417">
    <property type="entry name" value="ARF"/>
    <property type="match status" value="1"/>
</dbReference>
<keyword evidence="4" id="KW-0460">Magnesium</keyword>
<organism evidence="5 6">
    <name type="scientific">Smittium simulii</name>
    <dbReference type="NCBI Taxonomy" id="133385"/>
    <lineage>
        <taxon>Eukaryota</taxon>
        <taxon>Fungi</taxon>
        <taxon>Fungi incertae sedis</taxon>
        <taxon>Zoopagomycota</taxon>
        <taxon>Kickxellomycotina</taxon>
        <taxon>Harpellomycetes</taxon>
        <taxon>Harpellales</taxon>
        <taxon>Legeriomycetaceae</taxon>
        <taxon>Smittium</taxon>
    </lineage>
</organism>
<dbReference type="SMART" id="SM00177">
    <property type="entry name" value="ARF"/>
    <property type="match status" value="1"/>
</dbReference>
<reference evidence="5 6" key="1">
    <citation type="journal article" date="2018" name="MBio">
        <title>Comparative Genomics Reveals the Core Gene Toolbox for the Fungus-Insect Symbiosis.</title>
        <authorList>
            <person name="Wang Y."/>
            <person name="Stata M."/>
            <person name="Wang W."/>
            <person name="Stajich J.E."/>
            <person name="White M.M."/>
            <person name="Moncalvo J.M."/>
        </authorList>
    </citation>
    <scope>NUCLEOTIDE SEQUENCE [LARGE SCALE GENOMIC DNA]</scope>
    <source>
        <strain evidence="5 6">SWE-8-4</strain>
    </source>
</reference>
<feature type="binding site" evidence="4">
    <location>
        <position position="55"/>
    </location>
    <ligand>
        <name>Mg(2+)</name>
        <dbReference type="ChEBI" id="CHEBI:18420"/>
    </ligand>
</feature>
<dbReference type="PANTHER" id="PTHR45909">
    <property type="entry name" value="ADP-RIBOSYLATION FACTOR-RELATED PROTEIN 1"/>
    <property type="match status" value="1"/>
</dbReference>
<dbReference type="STRING" id="133385.A0A2T9YFU8"/>
<accession>A0A2T9YFU8</accession>
<evidence type="ECO:0000256" key="1">
    <source>
        <dbReference type="ARBA" id="ARBA00022741"/>
    </source>
</evidence>
<dbReference type="Proteomes" id="UP000245383">
    <property type="component" value="Unassembled WGS sequence"/>
</dbReference>
<evidence type="ECO:0000256" key="3">
    <source>
        <dbReference type="PIRSR" id="PIRSR606689-1"/>
    </source>
</evidence>
<dbReference type="GO" id="GO:0005794">
    <property type="term" value="C:Golgi apparatus"/>
    <property type="evidence" value="ECO:0007669"/>
    <property type="project" value="TreeGrafter"/>
</dbReference>
<feature type="binding site" evidence="4">
    <location>
        <position position="31"/>
    </location>
    <ligand>
        <name>Mg(2+)</name>
        <dbReference type="ChEBI" id="CHEBI:18420"/>
    </ligand>
</feature>
<dbReference type="OrthoDB" id="414781at2759"/>
<keyword evidence="4" id="KW-0479">Metal-binding</keyword>
<evidence type="ECO:0000313" key="5">
    <source>
        <dbReference type="EMBL" id="PVU91221.1"/>
    </source>
</evidence>